<feature type="transmembrane region" description="Helical" evidence="6">
    <location>
        <begin position="103"/>
        <end position="123"/>
    </location>
</feature>
<evidence type="ECO:0000313" key="8">
    <source>
        <dbReference type="EMBL" id="TXL65690.1"/>
    </source>
</evidence>
<gene>
    <name evidence="8" type="ORF">FHP05_06085</name>
</gene>
<organism evidence="8 9">
    <name type="scientific">Cerasibacillus terrae</name>
    <dbReference type="NCBI Taxonomy" id="2498845"/>
    <lineage>
        <taxon>Bacteria</taxon>
        <taxon>Bacillati</taxon>
        <taxon>Bacillota</taxon>
        <taxon>Bacilli</taxon>
        <taxon>Bacillales</taxon>
        <taxon>Bacillaceae</taxon>
        <taxon>Cerasibacillus</taxon>
    </lineage>
</organism>
<comment type="subcellular location">
    <subcellularLocation>
        <location evidence="1">Cell membrane</location>
        <topology evidence="1">Multi-pass membrane protein</topology>
    </subcellularLocation>
</comment>
<dbReference type="CDD" id="cd17353">
    <property type="entry name" value="MFS_OFA_like"/>
    <property type="match status" value="1"/>
</dbReference>
<comment type="caution">
    <text evidence="8">The sequence shown here is derived from an EMBL/GenBank/DDBJ whole genome shotgun (WGS) entry which is preliminary data.</text>
</comment>
<feature type="domain" description="Major facilitator superfamily (MFS) profile" evidence="7">
    <location>
        <begin position="9"/>
        <end position="415"/>
    </location>
</feature>
<feature type="transmembrane region" description="Helical" evidence="6">
    <location>
        <begin position="389"/>
        <end position="409"/>
    </location>
</feature>
<name>A0A5C8NX58_9BACI</name>
<evidence type="ECO:0000256" key="5">
    <source>
        <dbReference type="ARBA" id="ARBA00023136"/>
    </source>
</evidence>
<feature type="transmembrane region" description="Helical" evidence="6">
    <location>
        <begin position="50"/>
        <end position="70"/>
    </location>
</feature>
<dbReference type="Gene3D" id="1.20.1250.20">
    <property type="entry name" value="MFS general substrate transporter like domains"/>
    <property type="match status" value="2"/>
</dbReference>
<evidence type="ECO:0000259" key="7">
    <source>
        <dbReference type="PROSITE" id="PS50850"/>
    </source>
</evidence>
<dbReference type="Pfam" id="PF07690">
    <property type="entry name" value="MFS_1"/>
    <property type="match status" value="1"/>
</dbReference>
<feature type="transmembrane region" description="Helical" evidence="6">
    <location>
        <begin position="272"/>
        <end position="290"/>
    </location>
</feature>
<reference evidence="8 9" key="1">
    <citation type="submission" date="2019-06" db="EMBL/GenBank/DDBJ databases">
        <title>Cerasibacillus sp. nov., isolated from maize field.</title>
        <authorList>
            <person name="Lin S.-Y."/>
            <person name="Tsai C.-F."/>
            <person name="Young C.-C."/>
        </authorList>
    </citation>
    <scope>NUCLEOTIDE SEQUENCE [LARGE SCALE GENOMIC DNA]</scope>
    <source>
        <strain evidence="8 9">CC-CFT480</strain>
    </source>
</reference>
<dbReference type="InterPro" id="IPR050327">
    <property type="entry name" value="Proton-linked_MCT"/>
</dbReference>
<feature type="transmembrane region" description="Helical" evidence="6">
    <location>
        <begin position="135"/>
        <end position="156"/>
    </location>
</feature>
<dbReference type="InterPro" id="IPR011701">
    <property type="entry name" value="MFS"/>
</dbReference>
<evidence type="ECO:0000313" key="9">
    <source>
        <dbReference type="Proteomes" id="UP000321574"/>
    </source>
</evidence>
<keyword evidence="4 6" id="KW-1133">Transmembrane helix</keyword>
<dbReference type="InterPro" id="IPR036259">
    <property type="entry name" value="MFS_trans_sf"/>
</dbReference>
<dbReference type="Proteomes" id="UP000321574">
    <property type="component" value="Unassembled WGS sequence"/>
</dbReference>
<keyword evidence="9" id="KW-1185">Reference proteome</keyword>
<feature type="transmembrane region" description="Helical" evidence="6">
    <location>
        <begin position="302"/>
        <end position="320"/>
    </location>
</feature>
<feature type="transmembrane region" description="Helical" evidence="6">
    <location>
        <begin position="77"/>
        <end position="97"/>
    </location>
</feature>
<proteinExistence type="predicted"/>
<protein>
    <submittedName>
        <fullName evidence="8">OFA family MFS transporter</fullName>
    </submittedName>
</protein>
<dbReference type="OrthoDB" id="9793415at2"/>
<keyword evidence="3 6" id="KW-0812">Transmembrane</keyword>
<evidence type="ECO:0000256" key="3">
    <source>
        <dbReference type="ARBA" id="ARBA00022692"/>
    </source>
</evidence>
<keyword evidence="2" id="KW-0813">Transport</keyword>
<keyword evidence="5 6" id="KW-0472">Membrane</keyword>
<evidence type="ECO:0000256" key="4">
    <source>
        <dbReference type="ARBA" id="ARBA00022989"/>
    </source>
</evidence>
<dbReference type="SUPFAM" id="SSF103473">
    <property type="entry name" value="MFS general substrate transporter"/>
    <property type="match status" value="1"/>
</dbReference>
<feature type="transmembrane region" description="Helical" evidence="6">
    <location>
        <begin position="12"/>
        <end position="30"/>
    </location>
</feature>
<dbReference type="AlphaFoldDB" id="A0A5C8NX58"/>
<dbReference type="GO" id="GO:0005886">
    <property type="term" value="C:plasma membrane"/>
    <property type="evidence" value="ECO:0007669"/>
    <property type="project" value="UniProtKB-SubCell"/>
</dbReference>
<evidence type="ECO:0000256" key="2">
    <source>
        <dbReference type="ARBA" id="ARBA00022448"/>
    </source>
</evidence>
<evidence type="ECO:0000256" key="1">
    <source>
        <dbReference type="ARBA" id="ARBA00004651"/>
    </source>
</evidence>
<sequence length="417" mass="43950">MTQTQDKSRAWIAVISGTIVNLCLGALYAWSVFSVELQNQLGLTATQTSLPYSVAIILFALFMVPAGIMLDRLGPRLLLVISGALIGIGFIVAGMTLSVVGLVIGFGIIAGAAMGFGYAAPTPTAAKWFQPHKRGTITGIVVSGYGLAAVYVSPLANYLIHNFGIANAFYYLGAFFTVLIILSALAMKLPPEGWISLGGEPPKKSNTDSVESEIASTSETAAYKKEFKPGEMMKTIQFWSLWIMYAFSASAGLIIIGHVAKIAQIQGGLQTGFLFVALLAIGNAGGRIIFGIISDKIGHSNTLILVFVLQAVNMFAFATYTTSMMLIVGVIITGATYGSLLTLFPAATWDWYGLKNAGTNYGLIFTAWGVGGLVGPIMAGRVIDATGGYGIVYISSAVLLLIAAGLCLITKAPKVRV</sequence>
<dbReference type="PANTHER" id="PTHR11360">
    <property type="entry name" value="MONOCARBOXYLATE TRANSPORTER"/>
    <property type="match status" value="1"/>
</dbReference>
<feature type="transmembrane region" description="Helical" evidence="6">
    <location>
        <begin position="326"/>
        <end position="349"/>
    </location>
</feature>
<feature type="transmembrane region" description="Helical" evidence="6">
    <location>
        <begin position="238"/>
        <end position="260"/>
    </location>
</feature>
<dbReference type="InterPro" id="IPR020846">
    <property type="entry name" value="MFS_dom"/>
</dbReference>
<dbReference type="EMBL" id="VDUW01000003">
    <property type="protein sequence ID" value="TXL65690.1"/>
    <property type="molecule type" value="Genomic_DNA"/>
</dbReference>
<evidence type="ECO:0000256" key="6">
    <source>
        <dbReference type="SAM" id="Phobius"/>
    </source>
</evidence>
<feature type="transmembrane region" description="Helical" evidence="6">
    <location>
        <begin position="168"/>
        <end position="187"/>
    </location>
</feature>
<dbReference type="GO" id="GO:0022857">
    <property type="term" value="F:transmembrane transporter activity"/>
    <property type="evidence" value="ECO:0007669"/>
    <property type="project" value="InterPro"/>
</dbReference>
<feature type="transmembrane region" description="Helical" evidence="6">
    <location>
        <begin position="361"/>
        <end position="383"/>
    </location>
</feature>
<dbReference type="PROSITE" id="PS50850">
    <property type="entry name" value="MFS"/>
    <property type="match status" value="1"/>
</dbReference>
<dbReference type="PANTHER" id="PTHR11360:SF304">
    <property type="entry name" value="MFS DOMAIN-CONTAINING PROTEIN"/>
    <property type="match status" value="1"/>
</dbReference>
<dbReference type="RefSeq" id="WP_147666360.1">
    <property type="nucleotide sequence ID" value="NZ_VDUW01000003.1"/>
</dbReference>
<accession>A0A5C8NX58</accession>